<sequence>MADAKRPRRGLSDLGVRAASGVVMVAVSGAALWLGGAVWIAFVCAISVGVLYEWIRLARRATPGPAGRAAWNFAGMLYVGVGAAMLLFLHNDAFTLAPVLTLLATVIAVDVGAYFTGRTLRGPKIAPSISPSKTWSGLAGGILGATLALFTAARLWQEGLIWLTPQGAAADAVSCFGSQPCWYAGAAAVPLFGACLMSGIVTAVCAQAGDFFESWMKRRAGLKDSGNIIPGHGGFFDRVDGLLAVLFVLGLMILLQPR</sequence>
<evidence type="ECO:0000313" key="21">
    <source>
        <dbReference type="Proteomes" id="UP000465810"/>
    </source>
</evidence>
<evidence type="ECO:0000256" key="7">
    <source>
        <dbReference type="ARBA" id="ARBA00019373"/>
    </source>
</evidence>
<proteinExistence type="inferred from homology"/>
<evidence type="ECO:0000256" key="10">
    <source>
        <dbReference type="ARBA" id="ARBA00022679"/>
    </source>
</evidence>
<evidence type="ECO:0000256" key="8">
    <source>
        <dbReference type="ARBA" id="ARBA00022475"/>
    </source>
</evidence>
<keyword evidence="12 18" id="KW-0548">Nucleotidyltransferase</keyword>
<evidence type="ECO:0000256" key="4">
    <source>
        <dbReference type="ARBA" id="ARBA00005189"/>
    </source>
</evidence>
<comment type="subcellular location">
    <subcellularLocation>
        <location evidence="2">Cell membrane</location>
        <topology evidence="2">Multi-pass membrane protein</topology>
    </subcellularLocation>
</comment>
<dbReference type="PANTHER" id="PTHR46382:SF1">
    <property type="entry name" value="PHOSPHATIDATE CYTIDYLYLTRANSFERASE"/>
    <property type="match status" value="1"/>
</dbReference>
<dbReference type="Proteomes" id="UP000465810">
    <property type="component" value="Unassembled WGS sequence"/>
</dbReference>
<reference evidence="20 21" key="1">
    <citation type="submission" date="2019-12" db="EMBL/GenBank/DDBJ databases">
        <authorList>
            <person name="Feng G."/>
            <person name="Zhu H."/>
        </authorList>
    </citation>
    <scope>NUCLEOTIDE SEQUENCE [LARGE SCALE GENOMIC DNA]</scope>
    <source>
        <strain evidence="20 21">FGD1</strain>
    </source>
</reference>
<evidence type="ECO:0000256" key="1">
    <source>
        <dbReference type="ARBA" id="ARBA00001698"/>
    </source>
</evidence>
<dbReference type="GO" id="GO:0005886">
    <property type="term" value="C:plasma membrane"/>
    <property type="evidence" value="ECO:0007669"/>
    <property type="project" value="UniProtKB-SubCell"/>
</dbReference>
<evidence type="ECO:0000256" key="13">
    <source>
        <dbReference type="ARBA" id="ARBA00022989"/>
    </source>
</evidence>
<dbReference type="RefSeq" id="WP_160985958.1">
    <property type="nucleotide sequence ID" value="NZ_WVTD01000007.1"/>
</dbReference>
<keyword evidence="17" id="KW-1208">Phospholipid metabolism</keyword>
<dbReference type="GO" id="GO:0016024">
    <property type="term" value="P:CDP-diacylglycerol biosynthetic process"/>
    <property type="evidence" value="ECO:0007669"/>
    <property type="project" value="UniProtKB-UniPathway"/>
</dbReference>
<dbReference type="EMBL" id="WVTD01000007">
    <property type="protein sequence ID" value="MYL98312.1"/>
    <property type="molecule type" value="Genomic_DNA"/>
</dbReference>
<dbReference type="InterPro" id="IPR000374">
    <property type="entry name" value="PC_trans"/>
</dbReference>
<feature type="transmembrane region" description="Helical" evidence="19">
    <location>
        <begin position="135"/>
        <end position="156"/>
    </location>
</feature>
<dbReference type="AlphaFoldDB" id="A0A7X4GID0"/>
<evidence type="ECO:0000256" key="6">
    <source>
        <dbReference type="ARBA" id="ARBA00012487"/>
    </source>
</evidence>
<keyword evidence="8" id="KW-1003">Cell membrane</keyword>
<evidence type="ECO:0000256" key="19">
    <source>
        <dbReference type="SAM" id="Phobius"/>
    </source>
</evidence>
<feature type="transmembrane region" description="Helical" evidence="19">
    <location>
        <begin position="95"/>
        <end position="115"/>
    </location>
</feature>
<name>A0A7X4GID0_9SPHN</name>
<keyword evidence="14" id="KW-0443">Lipid metabolism</keyword>
<evidence type="ECO:0000256" key="18">
    <source>
        <dbReference type="RuleBase" id="RU003938"/>
    </source>
</evidence>
<feature type="transmembrane region" description="Helical" evidence="19">
    <location>
        <begin position="69"/>
        <end position="89"/>
    </location>
</feature>
<feature type="transmembrane region" description="Helical" evidence="19">
    <location>
        <begin position="14"/>
        <end position="33"/>
    </location>
</feature>
<feature type="transmembrane region" description="Helical" evidence="19">
    <location>
        <begin position="182"/>
        <end position="209"/>
    </location>
</feature>
<comment type="catalytic activity">
    <reaction evidence="1 18">
        <text>a 1,2-diacyl-sn-glycero-3-phosphate + CTP + H(+) = a CDP-1,2-diacyl-sn-glycerol + diphosphate</text>
        <dbReference type="Rhea" id="RHEA:16229"/>
        <dbReference type="ChEBI" id="CHEBI:15378"/>
        <dbReference type="ChEBI" id="CHEBI:33019"/>
        <dbReference type="ChEBI" id="CHEBI:37563"/>
        <dbReference type="ChEBI" id="CHEBI:58332"/>
        <dbReference type="ChEBI" id="CHEBI:58608"/>
        <dbReference type="EC" id="2.7.7.41"/>
    </reaction>
</comment>
<keyword evidence="11 18" id="KW-0812">Transmembrane</keyword>
<evidence type="ECO:0000256" key="5">
    <source>
        <dbReference type="ARBA" id="ARBA00010185"/>
    </source>
</evidence>
<protein>
    <recommendedName>
        <fullName evidence="7 18">Phosphatidate cytidylyltransferase</fullName>
        <ecNumber evidence="6 18">2.7.7.41</ecNumber>
    </recommendedName>
</protein>
<keyword evidence="21" id="KW-1185">Reference proteome</keyword>
<evidence type="ECO:0000256" key="17">
    <source>
        <dbReference type="ARBA" id="ARBA00023264"/>
    </source>
</evidence>
<evidence type="ECO:0000256" key="3">
    <source>
        <dbReference type="ARBA" id="ARBA00005119"/>
    </source>
</evidence>
<comment type="pathway">
    <text evidence="3 18">Phospholipid metabolism; CDP-diacylglycerol biosynthesis; CDP-diacylglycerol from sn-glycerol 3-phosphate: step 3/3.</text>
</comment>
<organism evidence="20 21">
    <name type="scientific">Novosphingobium silvae</name>
    <dbReference type="NCBI Taxonomy" id="2692619"/>
    <lineage>
        <taxon>Bacteria</taxon>
        <taxon>Pseudomonadati</taxon>
        <taxon>Pseudomonadota</taxon>
        <taxon>Alphaproteobacteria</taxon>
        <taxon>Sphingomonadales</taxon>
        <taxon>Sphingomonadaceae</taxon>
        <taxon>Novosphingobium</taxon>
    </lineage>
</organism>
<keyword evidence="10 18" id="KW-0808">Transferase</keyword>
<comment type="pathway">
    <text evidence="4">Lipid metabolism.</text>
</comment>
<evidence type="ECO:0000256" key="14">
    <source>
        <dbReference type="ARBA" id="ARBA00023098"/>
    </source>
</evidence>
<evidence type="ECO:0000256" key="2">
    <source>
        <dbReference type="ARBA" id="ARBA00004651"/>
    </source>
</evidence>
<evidence type="ECO:0000256" key="16">
    <source>
        <dbReference type="ARBA" id="ARBA00023209"/>
    </source>
</evidence>
<keyword evidence="15 19" id="KW-0472">Membrane</keyword>
<dbReference type="UniPathway" id="UPA00557">
    <property type="reaction ID" value="UER00614"/>
</dbReference>
<evidence type="ECO:0000313" key="20">
    <source>
        <dbReference type="EMBL" id="MYL98312.1"/>
    </source>
</evidence>
<dbReference type="GO" id="GO:0004605">
    <property type="term" value="F:phosphatidate cytidylyltransferase activity"/>
    <property type="evidence" value="ECO:0007669"/>
    <property type="project" value="UniProtKB-EC"/>
</dbReference>
<keyword evidence="16" id="KW-0594">Phospholipid biosynthesis</keyword>
<comment type="caution">
    <text evidence="20">The sequence shown here is derived from an EMBL/GenBank/DDBJ whole genome shotgun (WGS) entry which is preliminary data.</text>
</comment>
<feature type="transmembrane region" description="Helical" evidence="19">
    <location>
        <begin position="39"/>
        <end position="57"/>
    </location>
</feature>
<comment type="similarity">
    <text evidence="5 18">Belongs to the CDS family.</text>
</comment>
<dbReference type="EC" id="2.7.7.41" evidence="6 18"/>
<keyword evidence="13 19" id="KW-1133">Transmembrane helix</keyword>
<dbReference type="PROSITE" id="PS01315">
    <property type="entry name" value="CDS"/>
    <property type="match status" value="1"/>
</dbReference>
<evidence type="ECO:0000256" key="9">
    <source>
        <dbReference type="ARBA" id="ARBA00022516"/>
    </source>
</evidence>
<accession>A0A7X4GID0</accession>
<gene>
    <name evidence="20" type="ORF">GR702_11105</name>
</gene>
<dbReference type="PANTHER" id="PTHR46382">
    <property type="entry name" value="PHOSPHATIDATE CYTIDYLYLTRANSFERASE"/>
    <property type="match status" value="1"/>
</dbReference>
<evidence type="ECO:0000256" key="11">
    <source>
        <dbReference type="ARBA" id="ARBA00022692"/>
    </source>
</evidence>
<dbReference type="Pfam" id="PF01148">
    <property type="entry name" value="CTP_transf_1"/>
    <property type="match status" value="1"/>
</dbReference>
<keyword evidence="9" id="KW-0444">Lipid biosynthesis</keyword>
<evidence type="ECO:0000256" key="12">
    <source>
        <dbReference type="ARBA" id="ARBA00022695"/>
    </source>
</evidence>
<evidence type="ECO:0000256" key="15">
    <source>
        <dbReference type="ARBA" id="ARBA00023136"/>
    </source>
</evidence>